<proteinExistence type="predicted"/>
<accession>A0A9D4QBN1</accession>
<protein>
    <submittedName>
        <fullName evidence="1">Uncharacterized protein</fullName>
    </submittedName>
</protein>
<sequence>MQKAITKAPANDVVPYACCSYGDLLDCLDPVLAPCEDDGGKEFTVDLLEQVFGEMLSLVCGNHRRGSEPCKALPKLPSPGPKDRKIEGYLELLLEIGNTLGRRT</sequence>
<organism evidence="1 2">
    <name type="scientific">Rhipicephalus sanguineus</name>
    <name type="common">Brown dog tick</name>
    <name type="synonym">Ixodes sanguineus</name>
    <dbReference type="NCBI Taxonomy" id="34632"/>
    <lineage>
        <taxon>Eukaryota</taxon>
        <taxon>Metazoa</taxon>
        <taxon>Ecdysozoa</taxon>
        <taxon>Arthropoda</taxon>
        <taxon>Chelicerata</taxon>
        <taxon>Arachnida</taxon>
        <taxon>Acari</taxon>
        <taxon>Parasitiformes</taxon>
        <taxon>Ixodida</taxon>
        <taxon>Ixodoidea</taxon>
        <taxon>Ixodidae</taxon>
        <taxon>Rhipicephalinae</taxon>
        <taxon>Rhipicephalus</taxon>
        <taxon>Rhipicephalus</taxon>
    </lineage>
</organism>
<reference evidence="1" key="2">
    <citation type="submission" date="2021-09" db="EMBL/GenBank/DDBJ databases">
        <authorList>
            <person name="Jia N."/>
            <person name="Wang J."/>
            <person name="Shi W."/>
            <person name="Du L."/>
            <person name="Sun Y."/>
            <person name="Zhan W."/>
            <person name="Jiang J."/>
            <person name="Wang Q."/>
            <person name="Zhang B."/>
            <person name="Ji P."/>
            <person name="Sakyi L.B."/>
            <person name="Cui X."/>
            <person name="Yuan T."/>
            <person name="Jiang B."/>
            <person name="Yang W."/>
            <person name="Lam T.T.-Y."/>
            <person name="Chang Q."/>
            <person name="Ding S."/>
            <person name="Wang X."/>
            <person name="Zhu J."/>
            <person name="Ruan X."/>
            <person name="Zhao L."/>
            <person name="Wei J."/>
            <person name="Que T."/>
            <person name="Du C."/>
            <person name="Cheng J."/>
            <person name="Dai P."/>
            <person name="Han X."/>
            <person name="Huang E."/>
            <person name="Gao Y."/>
            <person name="Liu J."/>
            <person name="Shao H."/>
            <person name="Ye R."/>
            <person name="Li L."/>
            <person name="Wei W."/>
            <person name="Wang X."/>
            <person name="Wang C."/>
            <person name="Huo Q."/>
            <person name="Li W."/>
            <person name="Guo W."/>
            <person name="Chen H."/>
            <person name="Chen S."/>
            <person name="Zhou L."/>
            <person name="Zhou L."/>
            <person name="Ni X."/>
            <person name="Tian J."/>
            <person name="Zhou Y."/>
            <person name="Sheng Y."/>
            <person name="Liu T."/>
            <person name="Pan Y."/>
            <person name="Xia L."/>
            <person name="Li J."/>
            <person name="Zhao F."/>
            <person name="Cao W."/>
        </authorList>
    </citation>
    <scope>NUCLEOTIDE SEQUENCE</scope>
    <source>
        <strain evidence="1">Rsan-2018</strain>
        <tissue evidence="1">Larvae</tissue>
    </source>
</reference>
<dbReference type="Proteomes" id="UP000821837">
    <property type="component" value="Chromosome 11"/>
</dbReference>
<evidence type="ECO:0000313" key="2">
    <source>
        <dbReference type="Proteomes" id="UP000821837"/>
    </source>
</evidence>
<gene>
    <name evidence="1" type="ORF">HPB52_018078</name>
</gene>
<dbReference type="AlphaFoldDB" id="A0A9D4QBN1"/>
<dbReference type="VEuPathDB" id="VectorBase:RSAN_046850"/>
<comment type="caution">
    <text evidence="1">The sequence shown here is derived from an EMBL/GenBank/DDBJ whole genome shotgun (WGS) entry which is preliminary data.</text>
</comment>
<evidence type="ECO:0000313" key="1">
    <source>
        <dbReference type="EMBL" id="KAH7972859.1"/>
    </source>
</evidence>
<keyword evidence="2" id="KW-1185">Reference proteome</keyword>
<name>A0A9D4QBN1_RHISA</name>
<reference evidence="1" key="1">
    <citation type="journal article" date="2020" name="Cell">
        <title>Large-Scale Comparative Analyses of Tick Genomes Elucidate Their Genetic Diversity and Vector Capacities.</title>
        <authorList>
            <consortium name="Tick Genome and Microbiome Consortium (TIGMIC)"/>
            <person name="Jia N."/>
            <person name="Wang J."/>
            <person name="Shi W."/>
            <person name="Du L."/>
            <person name="Sun Y."/>
            <person name="Zhan W."/>
            <person name="Jiang J.F."/>
            <person name="Wang Q."/>
            <person name="Zhang B."/>
            <person name="Ji P."/>
            <person name="Bell-Sakyi L."/>
            <person name="Cui X.M."/>
            <person name="Yuan T.T."/>
            <person name="Jiang B.G."/>
            <person name="Yang W.F."/>
            <person name="Lam T.T."/>
            <person name="Chang Q.C."/>
            <person name="Ding S.J."/>
            <person name="Wang X.J."/>
            <person name="Zhu J.G."/>
            <person name="Ruan X.D."/>
            <person name="Zhao L."/>
            <person name="Wei J.T."/>
            <person name="Ye R.Z."/>
            <person name="Que T.C."/>
            <person name="Du C.H."/>
            <person name="Zhou Y.H."/>
            <person name="Cheng J.X."/>
            <person name="Dai P.F."/>
            <person name="Guo W.B."/>
            <person name="Han X.H."/>
            <person name="Huang E.J."/>
            <person name="Li L.F."/>
            <person name="Wei W."/>
            <person name="Gao Y.C."/>
            <person name="Liu J.Z."/>
            <person name="Shao H.Z."/>
            <person name="Wang X."/>
            <person name="Wang C.C."/>
            <person name="Yang T.C."/>
            <person name="Huo Q.B."/>
            <person name="Li W."/>
            <person name="Chen H.Y."/>
            <person name="Chen S.E."/>
            <person name="Zhou L.G."/>
            <person name="Ni X.B."/>
            <person name="Tian J.H."/>
            <person name="Sheng Y."/>
            <person name="Liu T."/>
            <person name="Pan Y.S."/>
            <person name="Xia L.Y."/>
            <person name="Li J."/>
            <person name="Zhao F."/>
            <person name="Cao W.C."/>
        </authorList>
    </citation>
    <scope>NUCLEOTIDE SEQUENCE</scope>
    <source>
        <strain evidence="1">Rsan-2018</strain>
    </source>
</reference>
<dbReference type="EMBL" id="JABSTV010001247">
    <property type="protein sequence ID" value="KAH7972859.1"/>
    <property type="molecule type" value="Genomic_DNA"/>
</dbReference>